<comment type="caution">
    <text evidence="8">The sequence shown here is derived from an EMBL/GenBank/DDBJ whole genome shotgun (WGS) entry which is preliminary data.</text>
</comment>
<dbReference type="PROSITE" id="PS51072">
    <property type="entry name" value="MHD"/>
    <property type="match status" value="1"/>
</dbReference>
<evidence type="ECO:0000256" key="4">
    <source>
        <dbReference type="ARBA" id="ARBA00023136"/>
    </source>
</evidence>
<dbReference type="FunFam" id="3.30.450.60:FF:000002">
    <property type="entry name" value="AP-2 complex subunit mu, putative"/>
    <property type="match status" value="1"/>
</dbReference>
<dbReference type="InterPro" id="IPR036168">
    <property type="entry name" value="AP2_Mu_C_sf"/>
</dbReference>
<evidence type="ECO:0000256" key="2">
    <source>
        <dbReference type="ARBA" id="ARBA00022448"/>
    </source>
</evidence>
<feature type="region of interest" description="Disordered" evidence="6">
    <location>
        <begin position="505"/>
        <end position="527"/>
    </location>
</feature>
<evidence type="ECO:0000313" key="9">
    <source>
        <dbReference type="EMBL" id="KAG7846521.1"/>
    </source>
</evidence>
<dbReference type="Proteomes" id="UP001197328">
    <property type="component" value="Unassembled WGS sequence"/>
</dbReference>
<dbReference type="PANTHER" id="PTHR10529">
    <property type="entry name" value="AP COMPLEX SUBUNIT MU"/>
    <property type="match status" value="1"/>
</dbReference>
<name>A0AAN6DE62_PICAN</name>
<dbReference type="GO" id="GO:0012505">
    <property type="term" value="C:endomembrane system"/>
    <property type="evidence" value="ECO:0007669"/>
    <property type="project" value="UniProtKB-SubCell"/>
</dbReference>
<dbReference type="AlphaFoldDB" id="A0AAN6DE62"/>
<dbReference type="RefSeq" id="XP_043059295.1">
    <property type="nucleotide sequence ID" value="XM_043203586.1"/>
</dbReference>
<evidence type="ECO:0000313" key="8">
    <source>
        <dbReference type="EMBL" id="KAG7818041.1"/>
    </source>
</evidence>
<evidence type="ECO:0000313" key="11">
    <source>
        <dbReference type="Proteomes" id="UP001197328"/>
    </source>
</evidence>
<organism evidence="8 10">
    <name type="scientific">Pichia angusta</name>
    <name type="common">Yeast</name>
    <name type="synonym">Hansenula polymorpha</name>
    <dbReference type="NCBI Taxonomy" id="870730"/>
    <lineage>
        <taxon>Eukaryota</taxon>
        <taxon>Fungi</taxon>
        <taxon>Dikarya</taxon>
        <taxon>Ascomycota</taxon>
        <taxon>Saccharomycotina</taxon>
        <taxon>Pichiomycetes</taxon>
        <taxon>Pichiales</taxon>
        <taxon>Pichiaceae</taxon>
        <taxon>Ogataea</taxon>
    </lineage>
</organism>
<dbReference type="GeneID" id="66127093"/>
<keyword evidence="3 5" id="KW-0653">Protein transport</keyword>
<dbReference type="InterPro" id="IPR001392">
    <property type="entry name" value="Clathrin_mu"/>
</dbReference>
<evidence type="ECO:0000313" key="10">
    <source>
        <dbReference type="Proteomes" id="UP001196530"/>
    </source>
</evidence>
<accession>A0AAN6DE62</accession>
<evidence type="ECO:0000256" key="1">
    <source>
        <dbReference type="ARBA" id="ARBA00004308"/>
    </source>
</evidence>
<sequence>MASAIYVLDLELNIIIQRQYKNDLNSQSIIEYFKRAQTRSQSPVVSFNGAHFAYTRCDDIYLMSPIFDDLNIACLMSFLSKTGVLLGQYMNQRITSEAIRDNYILVYELFDEVLDYGIPQLTDFNILKEYINAGSGGEDINSSISRTSTNNISWRPKGIFYSKNEIFINFTESIKFKYSFNTRRIVLNSIDGEVECKCYLSGMPILKMGMNETFSRDGKLEEMVFSNLNFHQSVTLSHVQDFITFLPPDGTFKLFSYQISNTARLKPLIMIRPKFKIYKKYDIYKLRITVEIKTSFKKRYSLRDVKTHIPLVIPLRSLKVNFNKPLRFKTKLGSVVYNIEKNCITWMIPKLEGNSRGEMQSELELLKYDTIDRQHKSNVHLLKQDKNDLIYYDLDEEFKVLDSSDSSDVKPASSINIEFDLISALYSDLKVTYLKIEEPQFKFQSFPWVKYTVSCRNEDYSFTLSDDLFDIDLNRDEIREVGDFCSGMQNRVTTEMSFSNSDKHFDEVEASERSQSMQSKTREPIVNSEEYMIEEDTLSIRTGFSTSREGTLFEVLEQDDSQRNRDT</sequence>
<dbReference type="SUPFAM" id="SSF64356">
    <property type="entry name" value="SNARE-like"/>
    <property type="match status" value="1"/>
</dbReference>
<dbReference type="Gene3D" id="3.30.450.60">
    <property type="match status" value="1"/>
</dbReference>
<evidence type="ECO:0000256" key="3">
    <source>
        <dbReference type="ARBA" id="ARBA00022927"/>
    </source>
</evidence>
<dbReference type="InterPro" id="IPR050431">
    <property type="entry name" value="Adaptor_comp_med_subunit"/>
</dbReference>
<gene>
    <name evidence="8" type="ORF">KL928_003042</name>
    <name evidence="9" type="ORF">KL940_004119</name>
</gene>
<keyword evidence="2 5" id="KW-0813">Transport</keyword>
<feature type="domain" description="MHD" evidence="7">
    <location>
        <begin position="163"/>
        <end position="463"/>
    </location>
</feature>
<proteinExistence type="inferred from homology"/>
<evidence type="ECO:0000256" key="6">
    <source>
        <dbReference type="SAM" id="MobiDB-lite"/>
    </source>
</evidence>
<evidence type="ECO:0000256" key="5">
    <source>
        <dbReference type="PIRNR" id="PIRNR005992"/>
    </source>
</evidence>
<dbReference type="EMBL" id="JAHLVD010000012">
    <property type="protein sequence ID" value="KAG7846521.1"/>
    <property type="molecule type" value="Genomic_DNA"/>
</dbReference>
<dbReference type="EMBL" id="JAHLUX010000006">
    <property type="protein sequence ID" value="KAG7818041.1"/>
    <property type="molecule type" value="Genomic_DNA"/>
</dbReference>
<dbReference type="InterPro" id="IPR011012">
    <property type="entry name" value="Longin-like_dom_sf"/>
</dbReference>
<protein>
    <recommendedName>
        <fullName evidence="7">MHD domain-containing protein</fullName>
    </recommendedName>
</protein>
<evidence type="ECO:0000259" key="7">
    <source>
        <dbReference type="PROSITE" id="PS51072"/>
    </source>
</evidence>
<dbReference type="GO" id="GO:0016192">
    <property type="term" value="P:vesicle-mediated transport"/>
    <property type="evidence" value="ECO:0007669"/>
    <property type="project" value="InterPro"/>
</dbReference>
<dbReference type="SUPFAM" id="SSF49447">
    <property type="entry name" value="Second domain of Mu2 adaptin subunit (ap50) of ap2 adaptor"/>
    <property type="match status" value="1"/>
</dbReference>
<dbReference type="PIRSF" id="PIRSF005992">
    <property type="entry name" value="Clathrin_mu"/>
    <property type="match status" value="1"/>
</dbReference>
<dbReference type="PRINTS" id="PR00314">
    <property type="entry name" value="CLATHRINADPT"/>
</dbReference>
<keyword evidence="11" id="KW-1185">Reference proteome</keyword>
<dbReference type="Proteomes" id="UP001196530">
    <property type="component" value="Unassembled WGS sequence"/>
</dbReference>
<reference evidence="8 11" key="1">
    <citation type="journal article" date="2021" name="G3 (Bethesda)">
        <title>Genomic diversity, chromosomal rearrangements, and interspecies hybridization in the ogataea polymorpha species complex.</title>
        <authorList>
            <person name="Hanson S.J."/>
            <person name="Cinneide E.O."/>
            <person name="Salzberg L.I."/>
            <person name="Wolfe K.H."/>
            <person name="McGowan J."/>
            <person name="Fitzpatrick D.A."/>
            <person name="Matlin K."/>
        </authorList>
    </citation>
    <scope>NUCLEOTIDE SEQUENCE</scope>
    <source>
        <strain evidence="9">51-138</strain>
        <strain evidence="8">61-244</strain>
    </source>
</reference>
<keyword evidence="4" id="KW-0472">Membrane</keyword>
<dbReference type="InterPro" id="IPR028565">
    <property type="entry name" value="MHD"/>
</dbReference>
<comment type="subcellular location">
    <subcellularLocation>
        <location evidence="1">Endomembrane system</location>
    </subcellularLocation>
</comment>
<dbReference type="Gene3D" id="2.60.40.1170">
    <property type="entry name" value="Mu homology domain, subdomain B"/>
    <property type="match status" value="2"/>
</dbReference>
<dbReference type="Pfam" id="PF00928">
    <property type="entry name" value="Adap_comp_sub"/>
    <property type="match status" value="1"/>
</dbReference>
<dbReference type="GO" id="GO:0030131">
    <property type="term" value="C:clathrin adaptor complex"/>
    <property type="evidence" value="ECO:0007669"/>
    <property type="project" value="UniProtKB-UniRule"/>
</dbReference>
<comment type="similarity">
    <text evidence="5">Belongs to the adaptor complexes medium subunit family.</text>
</comment>
<dbReference type="GO" id="GO:0006886">
    <property type="term" value="P:intracellular protein transport"/>
    <property type="evidence" value="ECO:0007669"/>
    <property type="project" value="UniProtKB-UniRule"/>
</dbReference>